<organism evidence="2">
    <name type="scientific">Prymnesium polylepis</name>
    <dbReference type="NCBI Taxonomy" id="72548"/>
    <lineage>
        <taxon>Eukaryota</taxon>
        <taxon>Haptista</taxon>
        <taxon>Haptophyta</taxon>
        <taxon>Prymnesiophyceae</taxon>
        <taxon>Prymnesiales</taxon>
        <taxon>Prymnesiaceae</taxon>
        <taxon>Prymnesium</taxon>
    </lineage>
</organism>
<protein>
    <submittedName>
        <fullName evidence="2">Uncharacterized protein</fullName>
    </submittedName>
</protein>
<evidence type="ECO:0000256" key="1">
    <source>
        <dbReference type="SAM" id="MobiDB-lite"/>
    </source>
</evidence>
<dbReference type="EMBL" id="HBKO01025617">
    <property type="protein sequence ID" value="CAE2233629.1"/>
    <property type="molecule type" value="Transcribed_RNA"/>
</dbReference>
<name>A0A6T8AI44_9EUKA</name>
<proteinExistence type="predicted"/>
<gene>
    <name evidence="2" type="ORF">CPOL0286_LOCUS11690</name>
</gene>
<evidence type="ECO:0000313" key="2">
    <source>
        <dbReference type="EMBL" id="CAE2233629.1"/>
    </source>
</evidence>
<feature type="compositionally biased region" description="Basic and acidic residues" evidence="1">
    <location>
        <begin position="100"/>
        <end position="111"/>
    </location>
</feature>
<dbReference type="AlphaFoldDB" id="A0A6T8AI44"/>
<reference evidence="2" key="1">
    <citation type="submission" date="2021-01" db="EMBL/GenBank/DDBJ databases">
        <authorList>
            <person name="Corre E."/>
            <person name="Pelletier E."/>
            <person name="Niang G."/>
            <person name="Scheremetjew M."/>
            <person name="Finn R."/>
            <person name="Kale V."/>
            <person name="Holt S."/>
            <person name="Cochrane G."/>
            <person name="Meng A."/>
            <person name="Brown T."/>
            <person name="Cohen L."/>
        </authorList>
    </citation>
    <scope>NUCLEOTIDE SEQUENCE</scope>
    <source>
        <strain evidence="2">UIO037</strain>
    </source>
</reference>
<sequence length="167" mass="18680">MNHQQAAPHTPTRKRPAASVLVDRLDKLQSLEKRAHEITNEAGDGELDRRMLTHAKIVQKMRVPRQFVAETAVLMNELMDARESLTAPRTPASGSSPLGRDVEMSDAHAEEMPTTPRVCLDGRSRVPVTIATCHRQIDVLGDHEIRVRRTRHEGLHPVEVTKEAVLP</sequence>
<accession>A0A6T8AI44</accession>
<feature type="region of interest" description="Disordered" evidence="1">
    <location>
        <begin position="84"/>
        <end position="113"/>
    </location>
</feature>